<dbReference type="EMBL" id="ASPP01039537">
    <property type="protein sequence ID" value="ETO00974.1"/>
    <property type="molecule type" value="Genomic_DNA"/>
</dbReference>
<proteinExistence type="predicted"/>
<comment type="caution">
    <text evidence="2">The sequence shown here is derived from an EMBL/GenBank/DDBJ whole genome shotgun (WGS) entry which is preliminary data.</text>
</comment>
<keyword evidence="1" id="KW-1133">Transmembrane helix</keyword>
<feature type="transmembrane region" description="Helical" evidence="1">
    <location>
        <begin position="6"/>
        <end position="25"/>
    </location>
</feature>
<protein>
    <submittedName>
        <fullName evidence="2">Uncharacterized protein</fullName>
    </submittedName>
</protein>
<dbReference type="Proteomes" id="UP000023152">
    <property type="component" value="Unassembled WGS sequence"/>
</dbReference>
<gene>
    <name evidence="2" type="ORF">RFI_36466</name>
</gene>
<keyword evidence="1" id="KW-0812">Transmembrane</keyword>
<organism evidence="2 3">
    <name type="scientific">Reticulomyxa filosa</name>
    <dbReference type="NCBI Taxonomy" id="46433"/>
    <lineage>
        <taxon>Eukaryota</taxon>
        <taxon>Sar</taxon>
        <taxon>Rhizaria</taxon>
        <taxon>Retaria</taxon>
        <taxon>Foraminifera</taxon>
        <taxon>Monothalamids</taxon>
        <taxon>Reticulomyxidae</taxon>
        <taxon>Reticulomyxa</taxon>
    </lineage>
</organism>
<reference evidence="2 3" key="1">
    <citation type="journal article" date="2013" name="Curr. Biol.">
        <title>The Genome of the Foraminiferan Reticulomyxa filosa.</title>
        <authorList>
            <person name="Glockner G."/>
            <person name="Hulsmann N."/>
            <person name="Schleicher M."/>
            <person name="Noegel A.A."/>
            <person name="Eichinger L."/>
            <person name="Gallinger C."/>
            <person name="Pawlowski J."/>
            <person name="Sierra R."/>
            <person name="Euteneuer U."/>
            <person name="Pillet L."/>
            <person name="Moustafa A."/>
            <person name="Platzer M."/>
            <person name="Groth M."/>
            <person name="Szafranski K."/>
            <person name="Schliwa M."/>
        </authorList>
    </citation>
    <scope>NUCLEOTIDE SEQUENCE [LARGE SCALE GENOMIC DNA]</scope>
</reference>
<keyword evidence="3" id="KW-1185">Reference proteome</keyword>
<accession>X6LHB0</accession>
<sequence length="127" mass="15100">MSVVLFFTPSSFILFSSTIVCWIVGKIIKLDIKKLFQIWNGCINYLFHKKKKNTTTLLHQFICYYLIYNFQSKIGKYLLINKYLLQTVEEKIIGNQSFVKKSKIKEQLIEIPCKIIDHRKVLLFIIF</sequence>
<evidence type="ECO:0000313" key="3">
    <source>
        <dbReference type="Proteomes" id="UP000023152"/>
    </source>
</evidence>
<name>X6LHB0_RETFI</name>
<evidence type="ECO:0000256" key="1">
    <source>
        <dbReference type="SAM" id="Phobius"/>
    </source>
</evidence>
<evidence type="ECO:0000313" key="2">
    <source>
        <dbReference type="EMBL" id="ETO00974.1"/>
    </source>
</evidence>
<dbReference type="AlphaFoldDB" id="X6LHB0"/>
<keyword evidence="1" id="KW-0472">Membrane</keyword>